<keyword evidence="7" id="KW-1015">Disulfide bond</keyword>
<dbReference type="InterPro" id="IPR008922">
    <property type="entry name" value="Di-copper_centre_dom_sf"/>
</dbReference>
<evidence type="ECO:0000256" key="2">
    <source>
        <dbReference type="ARBA" id="ARBA00009928"/>
    </source>
</evidence>
<gene>
    <name evidence="11" type="primary">LOC112286873</name>
    <name evidence="10" type="ORF">PHYPA_012130</name>
</gene>
<evidence type="ECO:0000256" key="4">
    <source>
        <dbReference type="ARBA" id="ARBA00022784"/>
    </source>
</evidence>
<dbReference type="GO" id="GO:0004097">
    <property type="term" value="F:catechol oxidase activity"/>
    <property type="evidence" value="ECO:0007669"/>
    <property type="project" value="InterPro"/>
</dbReference>
<name>A0A2K1K1L4_PHYPA</name>
<dbReference type="SUPFAM" id="SSF48056">
    <property type="entry name" value="Di-copper centre-containing domain"/>
    <property type="match status" value="1"/>
</dbReference>
<comment type="similarity">
    <text evidence="2">Belongs to the tyrosinase family.</text>
</comment>
<dbReference type="RefSeq" id="XP_024384986.1">
    <property type="nucleotide sequence ID" value="XM_024529218.2"/>
</dbReference>
<evidence type="ECO:0000256" key="7">
    <source>
        <dbReference type="ARBA" id="ARBA00023157"/>
    </source>
</evidence>
<feature type="domain" description="Tyrosinase copper-binding" evidence="9">
    <location>
        <begin position="311"/>
        <end position="322"/>
    </location>
</feature>
<dbReference type="Gene3D" id="1.10.1280.10">
    <property type="entry name" value="Di-copper center containing domain from catechol oxidase"/>
    <property type="match status" value="1"/>
</dbReference>
<dbReference type="Pfam" id="PF12143">
    <property type="entry name" value="PPO1_KFDV"/>
    <property type="match status" value="1"/>
</dbReference>
<evidence type="ECO:0000256" key="1">
    <source>
        <dbReference type="ARBA" id="ARBA00001973"/>
    </source>
</evidence>
<dbReference type="EMBL" id="ABEU02000009">
    <property type="protein sequence ID" value="PNR47657.1"/>
    <property type="molecule type" value="Genomic_DNA"/>
</dbReference>
<reference evidence="11" key="3">
    <citation type="submission" date="2020-12" db="UniProtKB">
        <authorList>
            <consortium name="EnsemblPlants"/>
        </authorList>
    </citation>
    <scope>IDENTIFICATION</scope>
</reference>
<evidence type="ECO:0000313" key="12">
    <source>
        <dbReference type="Proteomes" id="UP000006727"/>
    </source>
</evidence>
<evidence type="ECO:0000256" key="8">
    <source>
        <dbReference type="SAM" id="SignalP"/>
    </source>
</evidence>
<reference evidence="10 12" key="2">
    <citation type="journal article" date="2018" name="Plant J.">
        <title>The Physcomitrella patens chromosome-scale assembly reveals moss genome structure and evolution.</title>
        <authorList>
            <person name="Lang D."/>
            <person name="Ullrich K.K."/>
            <person name="Murat F."/>
            <person name="Fuchs J."/>
            <person name="Jenkins J."/>
            <person name="Haas F.B."/>
            <person name="Piednoel M."/>
            <person name="Gundlach H."/>
            <person name="Van Bel M."/>
            <person name="Meyberg R."/>
            <person name="Vives C."/>
            <person name="Morata J."/>
            <person name="Symeonidi A."/>
            <person name="Hiss M."/>
            <person name="Muchero W."/>
            <person name="Kamisugi Y."/>
            <person name="Saleh O."/>
            <person name="Blanc G."/>
            <person name="Decker E.L."/>
            <person name="van Gessel N."/>
            <person name="Grimwood J."/>
            <person name="Hayes R.D."/>
            <person name="Graham S.W."/>
            <person name="Gunter L.E."/>
            <person name="McDaniel S.F."/>
            <person name="Hoernstein S.N.W."/>
            <person name="Larsson A."/>
            <person name="Li F.W."/>
            <person name="Perroud P.F."/>
            <person name="Phillips J."/>
            <person name="Ranjan P."/>
            <person name="Rokshar D.S."/>
            <person name="Rothfels C.J."/>
            <person name="Schneider L."/>
            <person name="Shu S."/>
            <person name="Stevenson D.W."/>
            <person name="Thummler F."/>
            <person name="Tillich M."/>
            <person name="Villarreal Aguilar J.C."/>
            <person name="Widiez T."/>
            <person name="Wong G.K."/>
            <person name="Wymore A."/>
            <person name="Zhang Y."/>
            <person name="Zimmer A.D."/>
            <person name="Quatrano R.S."/>
            <person name="Mayer K.F.X."/>
            <person name="Goodstein D."/>
            <person name="Casacuberta J.M."/>
            <person name="Vandepoele K."/>
            <person name="Reski R."/>
            <person name="Cuming A.C."/>
            <person name="Tuskan G.A."/>
            <person name="Maumus F."/>
            <person name="Salse J."/>
            <person name="Schmutz J."/>
            <person name="Rensing S.A."/>
        </authorList>
    </citation>
    <scope>NUCLEOTIDE SEQUENCE [LARGE SCALE GENOMIC DNA]</scope>
    <source>
        <strain evidence="11 12">cv. Gransden 2004</strain>
    </source>
</reference>
<keyword evidence="8" id="KW-0732">Signal</keyword>
<dbReference type="PANTHER" id="PTHR11474">
    <property type="entry name" value="TYROSINASE FAMILY MEMBER"/>
    <property type="match status" value="1"/>
</dbReference>
<keyword evidence="4" id="KW-0883">Thioether bond</keyword>
<keyword evidence="6" id="KW-0186">Copper</keyword>
<evidence type="ECO:0000256" key="6">
    <source>
        <dbReference type="ARBA" id="ARBA00023008"/>
    </source>
</evidence>
<dbReference type="InterPro" id="IPR050316">
    <property type="entry name" value="Tyrosinase/Hemocyanin"/>
</dbReference>
<dbReference type="PaxDb" id="3218-PP1S90_147V6.1"/>
<evidence type="ECO:0000313" key="10">
    <source>
        <dbReference type="EMBL" id="PNR47657.1"/>
    </source>
</evidence>
<protein>
    <recommendedName>
        <fullName evidence="9">Tyrosinase copper-binding domain-containing protein</fullName>
    </recommendedName>
</protein>
<dbReference type="AlphaFoldDB" id="A0A2K1K1L4"/>
<keyword evidence="5" id="KW-0560">Oxidoreductase</keyword>
<dbReference type="OMA" id="IYWHERI"/>
<accession>A0A2K1K1L4</accession>
<keyword evidence="12" id="KW-1185">Reference proteome</keyword>
<dbReference type="PRINTS" id="PR00092">
    <property type="entry name" value="TYROSINASE"/>
</dbReference>
<dbReference type="GeneID" id="112286873"/>
<organism evidence="10">
    <name type="scientific">Physcomitrium patens</name>
    <name type="common">Spreading-leaved earth moss</name>
    <name type="synonym">Physcomitrella patens</name>
    <dbReference type="NCBI Taxonomy" id="3218"/>
    <lineage>
        <taxon>Eukaryota</taxon>
        <taxon>Viridiplantae</taxon>
        <taxon>Streptophyta</taxon>
        <taxon>Embryophyta</taxon>
        <taxon>Bryophyta</taxon>
        <taxon>Bryophytina</taxon>
        <taxon>Bryopsida</taxon>
        <taxon>Funariidae</taxon>
        <taxon>Funariales</taxon>
        <taxon>Funariaceae</taxon>
        <taxon>Physcomitrium</taxon>
    </lineage>
</organism>
<feature type="signal peptide" evidence="8">
    <location>
        <begin position="1"/>
        <end position="36"/>
    </location>
</feature>
<evidence type="ECO:0000256" key="5">
    <source>
        <dbReference type="ARBA" id="ARBA00023002"/>
    </source>
</evidence>
<dbReference type="Pfam" id="PF00264">
    <property type="entry name" value="Tyrosinase"/>
    <property type="match status" value="1"/>
</dbReference>
<dbReference type="PANTHER" id="PTHR11474:SF76">
    <property type="entry name" value="SHKT DOMAIN-CONTAINING PROTEIN"/>
    <property type="match status" value="1"/>
</dbReference>
<dbReference type="InterPro" id="IPR002227">
    <property type="entry name" value="Tyrosinase_Cu-bd"/>
</dbReference>
<dbReference type="EnsemblPlants" id="Pp3c9_1620V3.1">
    <property type="protein sequence ID" value="Pp3c9_1620V3.1"/>
    <property type="gene ID" value="Pp3c9_1620"/>
</dbReference>
<dbReference type="Proteomes" id="UP000006727">
    <property type="component" value="Chromosome 9"/>
</dbReference>
<proteinExistence type="inferred from homology"/>
<dbReference type="Gramene" id="Pp3c9_1620V3.1">
    <property type="protein sequence ID" value="Pp3c9_1620V3.1"/>
    <property type="gene ID" value="Pp3c9_1620"/>
</dbReference>
<reference evidence="10 12" key="1">
    <citation type="journal article" date="2008" name="Science">
        <title>The Physcomitrella genome reveals evolutionary insights into the conquest of land by plants.</title>
        <authorList>
            <person name="Rensing S."/>
            <person name="Lang D."/>
            <person name="Zimmer A."/>
            <person name="Terry A."/>
            <person name="Salamov A."/>
            <person name="Shapiro H."/>
            <person name="Nishiyama T."/>
            <person name="Perroud P.-F."/>
            <person name="Lindquist E."/>
            <person name="Kamisugi Y."/>
            <person name="Tanahashi T."/>
            <person name="Sakakibara K."/>
            <person name="Fujita T."/>
            <person name="Oishi K."/>
            <person name="Shin-I T."/>
            <person name="Kuroki Y."/>
            <person name="Toyoda A."/>
            <person name="Suzuki Y."/>
            <person name="Hashimoto A."/>
            <person name="Yamaguchi K."/>
            <person name="Sugano A."/>
            <person name="Kohara Y."/>
            <person name="Fujiyama A."/>
            <person name="Anterola A."/>
            <person name="Aoki S."/>
            <person name="Ashton N."/>
            <person name="Barbazuk W.B."/>
            <person name="Barker E."/>
            <person name="Bennetzen J."/>
            <person name="Bezanilla M."/>
            <person name="Blankenship R."/>
            <person name="Cho S.H."/>
            <person name="Dutcher S."/>
            <person name="Estelle M."/>
            <person name="Fawcett J.A."/>
            <person name="Gundlach H."/>
            <person name="Hanada K."/>
            <person name="Heyl A."/>
            <person name="Hicks K.A."/>
            <person name="Hugh J."/>
            <person name="Lohr M."/>
            <person name="Mayer K."/>
            <person name="Melkozernov A."/>
            <person name="Murata T."/>
            <person name="Nelson D."/>
            <person name="Pils B."/>
            <person name="Prigge M."/>
            <person name="Reiss B."/>
            <person name="Renner T."/>
            <person name="Rombauts S."/>
            <person name="Rushton P."/>
            <person name="Sanderfoot A."/>
            <person name="Schween G."/>
            <person name="Shiu S.-H."/>
            <person name="Stueber K."/>
            <person name="Theodoulou F.L."/>
            <person name="Tu H."/>
            <person name="Van de Peer Y."/>
            <person name="Verrier P.J."/>
            <person name="Waters E."/>
            <person name="Wood A."/>
            <person name="Yang L."/>
            <person name="Cove D."/>
            <person name="Cuming A."/>
            <person name="Hasebe M."/>
            <person name="Lucas S."/>
            <person name="Mishler D.B."/>
            <person name="Reski R."/>
            <person name="Grigoriev I."/>
            <person name="Quatrano R.S."/>
            <person name="Boore J.L."/>
        </authorList>
    </citation>
    <scope>NUCLEOTIDE SEQUENCE [LARGE SCALE GENOMIC DNA]</scope>
    <source>
        <strain evidence="11 12">cv. Gransden 2004</strain>
    </source>
</reference>
<feature type="chain" id="PRO_5043158223" description="Tyrosinase copper-binding domain-containing protein" evidence="8">
    <location>
        <begin position="37"/>
        <end position="552"/>
    </location>
</feature>
<dbReference type="STRING" id="3218.A0A2K1K1L4"/>
<dbReference type="PROSITE" id="PS00498">
    <property type="entry name" value="TYROSINASE_2"/>
    <property type="match status" value="1"/>
</dbReference>
<evidence type="ECO:0000259" key="9">
    <source>
        <dbReference type="PROSITE" id="PS00498"/>
    </source>
</evidence>
<dbReference type="KEGG" id="ppp:112286873"/>
<dbReference type="Pfam" id="PF12142">
    <property type="entry name" value="PPO1_DWL"/>
    <property type="match status" value="1"/>
</dbReference>
<dbReference type="GO" id="GO:0046872">
    <property type="term" value="F:metal ion binding"/>
    <property type="evidence" value="ECO:0007669"/>
    <property type="project" value="UniProtKB-KW"/>
</dbReference>
<dbReference type="EnsemblPlants" id="Pp3c9_1620V3.2">
    <property type="protein sequence ID" value="Pp3c9_1620V3.2"/>
    <property type="gene ID" value="Pp3c9_1620"/>
</dbReference>
<dbReference type="InterPro" id="IPR022739">
    <property type="entry name" value="Polyphenol_oxidase_cen"/>
</dbReference>
<keyword evidence="3" id="KW-0479">Metal-binding</keyword>
<evidence type="ECO:0000256" key="3">
    <source>
        <dbReference type="ARBA" id="ARBA00022723"/>
    </source>
</evidence>
<comment type="cofactor">
    <cofactor evidence="1">
        <name>Cu(2+)</name>
        <dbReference type="ChEBI" id="CHEBI:29036"/>
    </cofactor>
</comment>
<dbReference type="OrthoDB" id="812518at2759"/>
<dbReference type="InterPro" id="IPR022740">
    <property type="entry name" value="Polyphenol_oxidase_C"/>
</dbReference>
<sequence>MDQCRRSQRHSEPSFSAMKCAALVLVLSVSFTLVEATTGKSRALPAANLPEDCNTIERCCMPRPYTGKPGIRSFEFPKDQPTRIRKPAQHLDKAYVKKLEKAYKILRELPDSDPRSLKNQMNLHCLYCDNGLYFPGHKYPLEVHNGWFFLPWHRMFIYWHERILAKILDDETFALPYWNWDNQSPEPPFGNTIPEIYANPKSPLYDVNRNNCSVPPFVVDMDTRTGCTNKTSDFLRVQNTRLTYSQIVLGGGTPSLFYGLPYRKGDFGGAGSGVFEDQPHGTIHAWVGSVDPLPGRRPGDDMGNFGRSAFDPVFYAHHTNTDRLWELWLTKIPGGQRTHPTDPDFLNSEFTFYDEDANLVKMKVSQVLDSRKLRYKYAEMPTPWITNGLEAGKEHTVPHCNPLTKSQVKSLIEDTRVSKGNETLFVTPITFRLKRPKRRSEGTEVLEISGLFIPNITDQVHVKAYVFFPQAVITDGPVCPEFLGTFNFIPHIGQALYNPGRVWRAAVGPKLKALGLDYVNHVVFTIVQTGKPQMLSFQKARIIYDLSPEVTM</sequence>
<evidence type="ECO:0000313" key="11">
    <source>
        <dbReference type="EnsemblPlants" id="Pp3c9_1620V3.1"/>
    </source>
</evidence>
<dbReference type="Gramene" id="Pp3c9_1620V3.2">
    <property type="protein sequence ID" value="Pp3c9_1620V3.2"/>
    <property type="gene ID" value="Pp3c9_1620"/>
</dbReference>